<keyword evidence="1" id="KW-0472">Membrane</keyword>
<keyword evidence="1" id="KW-0812">Transmembrane</keyword>
<proteinExistence type="predicted"/>
<sequence length="53" mass="5801">MSQFIDTLLLLAFAVFCFVFSMLFLNSQQSTEAIILIFLSVAGLGLAGYRAAH</sequence>
<protein>
    <submittedName>
        <fullName evidence="2">Uncharacterized protein</fullName>
    </submittedName>
</protein>
<keyword evidence="1" id="KW-1133">Transmembrane helix</keyword>
<name>A0A6J5QYC2_9CAUD</name>
<feature type="transmembrane region" description="Helical" evidence="1">
    <location>
        <begin position="33"/>
        <end position="52"/>
    </location>
</feature>
<gene>
    <name evidence="2" type="ORF">UFOVP1193_9</name>
</gene>
<evidence type="ECO:0000256" key="1">
    <source>
        <dbReference type="SAM" id="Phobius"/>
    </source>
</evidence>
<accession>A0A6J5QYC2</accession>
<dbReference type="EMBL" id="LR797156">
    <property type="protein sequence ID" value="CAB4189649.1"/>
    <property type="molecule type" value="Genomic_DNA"/>
</dbReference>
<organism evidence="2">
    <name type="scientific">uncultured Caudovirales phage</name>
    <dbReference type="NCBI Taxonomy" id="2100421"/>
    <lineage>
        <taxon>Viruses</taxon>
        <taxon>Duplodnaviria</taxon>
        <taxon>Heunggongvirae</taxon>
        <taxon>Uroviricota</taxon>
        <taxon>Caudoviricetes</taxon>
        <taxon>Peduoviridae</taxon>
        <taxon>Maltschvirus</taxon>
        <taxon>Maltschvirus maltsch</taxon>
    </lineage>
</organism>
<reference evidence="2" key="1">
    <citation type="submission" date="2020-05" db="EMBL/GenBank/DDBJ databases">
        <authorList>
            <person name="Chiriac C."/>
            <person name="Salcher M."/>
            <person name="Ghai R."/>
            <person name="Kavagutti S V."/>
        </authorList>
    </citation>
    <scope>NUCLEOTIDE SEQUENCE</scope>
</reference>
<evidence type="ECO:0000313" key="2">
    <source>
        <dbReference type="EMBL" id="CAB4189649.1"/>
    </source>
</evidence>
<feature type="transmembrane region" description="Helical" evidence="1">
    <location>
        <begin position="7"/>
        <end position="27"/>
    </location>
</feature>